<dbReference type="AlphaFoldDB" id="A0A963YTI1"/>
<evidence type="ECO:0000256" key="1">
    <source>
        <dbReference type="SAM" id="MobiDB-lite"/>
    </source>
</evidence>
<comment type="caution">
    <text evidence="3">The sequence shown here is derived from an EMBL/GenBank/DDBJ whole genome shotgun (WGS) entry which is preliminary data.</text>
</comment>
<dbReference type="EMBL" id="JAESVB010000007">
    <property type="protein sequence ID" value="MCB8876741.1"/>
    <property type="molecule type" value="Genomic_DNA"/>
</dbReference>
<proteinExistence type="predicted"/>
<dbReference type="GO" id="GO:0006355">
    <property type="term" value="P:regulation of DNA-templated transcription"/>
    <property type="evidence" value="ECO:0007669"/>
    <property type="project" value="InterPro"/>
</dbReference>
<dbReference type="InterPro" id="IPR053853">
    <property type="entry name" value="FitA-like_RHH"/>
</dbReference>
<feature type="domain" description="Antitoxin FitA-like ribbon-helix-helix" evidence="2">
    <location>
        <begin position="4"/>
        <end position="39"/>
    </location>
</feature>
<dbReference type="Pfam" id="PF22513">
    <property type="entry name" value="FitA-like_RHH"/>
    <property type="match status" value="1"/>
</dbReference>
<evidence type="ECO:0000313" key="3">
    <source>
        <dbReference type="EMBL" id="MCB8876741.1"/>
    </source>
</evidence>
<dbReference type="Proteomes" id="UP000708298">
    <property type="component" value="Unassembled WGS sequence"/>
</dbReference>
<evidence type="ECO:0000313" key="4">
    <source>
        <dbReference type="Proteomes" id="UP000708298"/>
    </source>
</evidence>
<reference evidence="3" key="2">
    <citation type="submission" date="2021-01" db="EMBL/GenBank/DDBJ databases">
        <authorList>
            <person name="Mieszkin S."/>
            <person name="Pouder E."/>
            <person name="Alain K."/>
        </authorList>
    </citation>
    <scope>NUCLEOTIDE SEQUENCE</scope>
    <source>
        <strain evidence="3">HW T2.11</strain>
    </source>
</reference>
<accession>A0A963YTI1</accession>
<feature type="region of interest" description="Disordered" evidence="1">
    <location>
        <begin position="62"/>
        <end position="85"/>
    </location>
</feature>
<protein>
    <submittedName>
        <fullName evidence="3">Plasmid stability protein</fullName>
    </submittedName>
</protein>
<gene>
    <name evidence="3" type="ORF">ASILVAE211_16235</name>
</gene>
<organism evidence="3 4">
    <name type="scientific">Acidisoma silvae</name>
    <dbReference type="NCBI Taxonomy" id="2802396"/>
    <lineage>
        <taxon>Bacteria</taxon>
        <taxon>Pseudomonadati</taxon>
        <taxon>Pseudomonadota</taxon>
        <taxon>Alphaproteobacteria</taxon>
        <taxon>Acetobacterales</taxon>
        <taxon>Acidocellaceae</taxon>
        <taxon>Acidisoma</taxon>
    </lineage>
</organism>
<dbReference type="InterPro" id="IPR010985">
    <property type="entry name" value="Ribbon_hlx_hlx"/>
</dbReference>
<dbReference type="InterPro" id="IPR013321">
    <property type="entry name" value="Arc_rbn_hlx_hlx"/>
</dbReference>
<dbReference type="SUPFAM" id="SSF47598">
    <property type="entry name" value="Ribbon-helix-helix"/>
    <property type="match status" value="1"/>
</dbReference>
<name>A0A963YTI1_9PROT</name>
<dbReference type="Gene3D" id="1.10.1220.10">
    <property type="entry name" value="Met repressor-like"/>
    <property type="match status" value="1"/>
</dbReference>
<sequence length="85" mass="9383">MSDLLIKDVSDDLRRRLEARAKLHARTVDAEARALLEAAIEPSSYPVGENIVVVARRIFGPENGFDLELPPRGSGPQKEPPDFSD</sequence>
<evidence type="ECO:0000259" key="2">
    <source>
        <dbReference type="Pfam" id="PF22513"/>
    </source>
</evidence>
<dbReference type="RefSeq" id="WP_227322399.1">
    <property type="nucleotide sequence ID" value="NZ_JAESVB010000007.1"/>
</dbReference>
<reference evidence="3" key="1">
    <citation type="journal article" date="2021" name="Microorganisms">
        <title>Acidisoma silvae sp. nov. and Acidisomacellulosilytica sp. nov., Two Acidophilic Bacteria Isolated from Decaying Wood, Hydrolyzing Cellulose and Producing Poly-3-hydroxybutyrate.</title>
        <authorList>
            <person name="Mieszkin S."/>
            <person name="Pouder E."/>
            <person name="Uroz S."/>
            <person name="Simon-Colin C."/>
            <person name="Alain K."/>
        </authorList>
    </citation>
    <scope>NUCLEOTIDE SEQUENCE</scope>
    <source>
        <strain evidence="3">HW T2.11</strain>
    </source>
</reference>
<keyword evidence="4" id="KW-1185">Reference proteome</keyword>